<evidence type="ECO:0000313" key="1">
    <source>
        <dbReference type="EMBL" id="MQY45819.1"/>
    </source>
</evidence>
<organism evidence="1 2">
    <name type="scientific">Endobacterium cereale</name>
    <dbReference type="NCBI Taxonomy" id="2663029"/>
    <lineage>
        <taxon>Bacteria</taxon>
        <taxon>Pseudomonadati</taxon>
        <taxon>Pseudomonadota</taxon>
        <taxon>Alphaproteobacteria</taxon>
        <taxon>Hyphomicrobiales</taxon>
        <taxon>Rhizobiaceae</taxon>
        <taxon>Endobacterium</taxon>
    </lineage>
</organism>
<dbReference type="EMBL" id="WIXI01000037">
    <property type="protein sequence ID" value="MQY45819.1"/>
    <property type="molecule type" value="Genomic_DNA"/>
</dbReference>
<reference evidence="1 2" key="1">
    <citation type="submission" date="2019-11" db="EMBL/GenBank/DDBJ databases">
        <title>Genome analysis of Rhizobacterium cereale a novel genus and species isolated from maize roots in North Spain.</title>
        <authorList>
            <person name="Menendez E."/>
            <person name="Flores-Felix J.D."/>
            <person name="Ramirez-Bahena M.-H."/>
            <person name="Igual J.M."/>
            <person name="Garcia-Fraile P."/>
            <person name="Peix A."/>
            <person name="Velazquez E."/>
        </authorList>
    </citation>
    <scope>NUCLEOTIDE SEQUENCE [LARGE SCALE GENOMIC DNA]</scope>
    <source>
        <strain evidence="1 2">RZME27</strain>
    </source>
</reference>
<accession>A0A6A8A4N7</accession>
<comment type="caution">
    <text evidence="1">The sequence shown here is derived from an EMBL/GenBank/DDBJ whole genome shotgun (WGS) entry which is preliminary data.</text>
</comment>
<proteinExistence type="predicted"/>
<dbReference type="AlphaFoldDB" id="A0A6A8A4N7"/>
<dbReference type="RefSeq" id="WP_153353328.1">
    <property type="nucleotide sequence ID" value="NZ_WIXI01000037.1"/>
</dbReference>
<dbReference type="InterPro" id="IPR049847">
    <property type="entry name" value="CrpP-rel"/>
</dbReference>
<sequence>MTFDVEIILDWQQRGINARVLGLSASENPVMPYLERTECPQERDGWLQRAEAWVFGWNIENAARAFQQPNCLFRGS</sequence>
<name>A0A6A8A4N7_9HYPH</name>
<evidence type="ECO:0000313" key="2">
    <source>
        <dbReference type="Proteomes" id="UP000435138"/>
    </source>
</evidence>
<protein>
    <submittedName>
        <fullName evidence="1">Uncharacterized protein</fullName>
    </submittedName>
</protein>
<dbReference type="Proteomes" id="UP000435138">
    <property type="component" value="Unassembled WGS sequence"/>
</dbReference>
<keyword evidence="2" id="KW-1185">Reference proteome</keyword>
<dbReference type="NCBIfam" id="NF041856">
    <property type="entry name" value="CrpP_rel_fam"/>
    <property type="match status" value="1"/>
</dbReference>
<gene>
    <name evidence="1" type="ORF">GAO09_07070</name>
</gene>